<accession>A0A336NBL9</accession>
<organism evidence="1 2">
    <name type="scientific">Bartonella grahamii</name>
    <dbReference type="NCBI Taxonomy" id="33045"/>
    <lineage>
        <taxon>Bacteria</taxon>
        <taxon>Pseudomonadati</taxon>
        <taxon>Pseudomonadota</taxon>
        <taxon>Alphaproteobacteria</taxon>
        <taxon>Hyphomicrobiales</taxon>
        <taxon>Bartonellaceae</taxon>
        <taxon>Bartonella</taxon>
    </lineage>
</organism>
<sequence length="50" mass="5929">MEPLQYSPWLCAKTWKHVRTSFSLIENQATIQAAQKRTVEEWVAQNKSMY</sequence>
<dbReference type="RefSeq" id="WP_162147217.1">
    <property type="nucleotide sequence ID" value="NZ_CACVBJ010000001.1"/>
</dbReference>
<name>A0A336NBL9_BARGR</name>
<dbReference type="Proteomes" id="UP000253846">
    <property type="component" value="Unassembled WGS sequence"/>
</dbReference>
<reference evidence="1 2" key="1">
    <citation type="submission" date="2018-06" db="EMBL/GenBank/DDBJ databases">
        <authorList>
            <consortium name="Pathogen Informatics"/>
            <person name="Doyle S."/>
        </authorList>
    </citation>
    <scope>NUCLEOTIDE SEQUENCE [LARGE SCALE GENOMIC DNA]</scope>
    <source>
        <strain evidence="1 2">NCTC12860</strain>
    </source>
</reference>
<evidence type="ECO:0000313" key="2">
    <source>
        <dbReference type="Proteomes" id="UP000253846"/>
    </source>
</evidence>
<dbReference type="AlphaFoldDB" id="A0A336NBL9"/>
<proteinExistence type="predicted"/>
<dbReference type="EMBL" id="UFTD01000001">
    <property type="protein sequence ID" value="SSZ39574.1"/>
    <property type="molecule type" value="Genomic_DNA"/>
</dbReference>
<protein>
    <submittedName>
        <fullName evidence="1">Uncharacterized protein</fullName>
    </submittedName>
</protein>
<evidence type="ECO:0000313" key="1">
    <source>
        <dbReference type="EMBL" id="SSZ39574.1"/>
    </source>
</evidence>
<gene>
    <name evidence="1" type="ORF">NCTC12860_00789</name>
</gene>